<feature type="active site" description="For ring-opening step" evidence="2">
    <location>
        <position position="141"/>
    </location>
</feature>
<dbReference type="GO" id="GO:0005975">
    <property type="term" value="P:carbohydrate metabolic process"/>
    <property type="evidence" value="ECO:0007669"/>
    <property type="project" value="InterPro"/>
</dbReference>
<dbReference type="PANTHER" id="PTHR11280">
    <property type="entry name" value="GLUCOSAMINE-6-PHOSPHATE ISOMERASE"/>
    <property type="match status" value="1"/>
</dbReference>
<keyword evidence="5" id="KW-1185">Reference proteome</keyword>
<feature type="domain" description="Glucosamine/galactosamine-6-phosphate isomerase" evidence="3">
    <location>
        <begin position="9"/>
        <end position="229"/>
    </location>
</feature>
<dbReference type="GO" id="GO:0019262">
    <property type="term" value="P:N-acetylneuraminate catabolic process"/>
    <property type="evidence" value="ECO:0007669"/>
    <property type="project" value="UniProtKB-UniRule"/>
</dbReference>
<accession>F4GH39</accession>
<dbReference type="InterPro" id="IPR004547">
    <property type="entry name" value="Glucosamine6P_isomerase"/>
</dbReference>
<comment type="catalytic activity">
    <reaction evidence="2">
        <text>alpha-D-glucosamine 6-phosphate + H2O = beta-D-fructose 6-phosphate + NH4(+)</text>
        <dbReference type="Rhea" id="RHEA:12172"/>
        <dbReference type="ChEBI" id="CHEBI:15377"/>
        <dbReference type="ChEBI" id="CHEBI:28938"/>
        <dbReference type="ChEBI" id="CHEBI:57634"/>
        <dbReference type="ChEBI" id="CHEBI:75989"/>
        <dbReference type="EC" id="3.5.99.6"/>
    </reaction>
</comment>
<comment type="function">
    <text evidence="2">Catalyzes the reversible isomerization-deamination of glucosamine 6-phosphate (GlcN6P) to form fructose 6-phosphate (Fru6P) and ammonium ion.</text>
</comment>
<keyword evidence="2" id="KW-0021">Allosteric enzyme</keyword>
<keyword evidence="2" id="KW-0119">Carbohydrate metabolism</keyword>
<dbReference type="PROSITE" id="PS01161">
    <property type="entry name" value="GLC_GALNAC_ISOMERASE"/>
    <property type="match status" value="1"/>
</dbReference>
<dbReference type="RefSeq" id="WP_013738910.1">
    <property type="nucleotide sequence ID" value="NC_015436.1"/>
</dbReference>
<dbReference type="InterPro" id="IPR006148">
    <property type="entry name" value="Glc/Gal-6P_isomerase"/>
</dbReference>
<name>F4GH39_PARC1</name>
<dbReference type="HAMAP" id="MF_01241">
    <property type="entry name" value="GlcN6P_deamin"/>
    <property type="match status" value="1"/>
</dbReference>
<feature type="active site" description="Proton acceptor; for enolization step" evidence="2">
    <location>
        <position position="72"/>
    </location>
</feature>
<dbReference type="STRING" id="760011.Spico_0284"/>
<dbReference type="GO" id="GO:0005737">
    <property type="term" value="C:cytoplasm"/>
    <property type="evidence" value="ECO:0007669"/>
    <property type="project" value="TreeGrafter"/>
</dbReference>
<protein>
    <recommendedName>
        <fullName evidence="2">Glucosamine-6-phosphate deaminase</fullName>
        <ecNumber evidence="2">3.5.99.6</ecNumber>
    </recommendedName>
    <alternativeName>
        <fullName evidence="2">GlcN6P deaminase</fullName>
        <shortName evidence="2">GNPDA</shortName>
    </alternativeName>
    <alternativeName>
        <fullName evidence="2">Glucosamine-6-phosphate isomerase</fullName>
    </alternativeName>
</protein>
<dbReference type="Proteomes" id="UP000007939">
    <property type="component" value="Chromosome"/>
</dbReference>
<dbReference type="InterPro" id="IPR037171">
    <property type="entry name" value="NagB/RpiA_transferase-like"/>
</dbReference>
<reference evidence="4 5" key="2">
    <citation type="journal article" date="2012" name="Stand. Genomic Sci.">
        <title>Complete genome sequence of the termite hindgut bacterium Spirochaeta coccoides type strain (SPN1(T)), reclassification in the genus Sphaerochaeta as Sphaerochaeta coccoides comb. nov. and emendations of the family Spirochaetaceae and the genus Sphaerochaeta.</title>
        <authorList>
            <person name="Abt B."/>
            <person name="Han C."/>
            <person name="Scheuner C."/>
            <person name="Lu M."/>
            <person name="Lapidus A."/>
            <person name="Nolan M."/>
            <person name="Lucas S."/>
            <person name="Hammon N."/>
            <person name="Deshpande S."/>
            <person name="Cheng J.F."/>
            <person name="Tapia R."/>
            <person name="Goodwin L.A."/>
            <person name="Pitluck S."/>
            <person name="Liolios K."/>
            <person name="Pagani I."/>
            <person name="Ivanova N."/>
            <person name="Mavromatis K."/>
            <person name="Mikhailova N."/>
            <person name="Huntemann M."/>
            <person name="Pati A."/>
            <person name="Chen A."/>
            <person name="Palaniappan K."/>
            <person name="Land M."/>
            <person name="Hauser L."/>
            <person name="Brambilla E.M."/>
            <person name="Rohde M."/>
            <person name="Spring S."/>
            <person name="Gronow S."/>
            <person name="Goker M."/>
            <person name="Woyke T."/>
            <person name="Bristow J."/>
            <person name="Eisen J.A."/>
            <person name="Markowitz V."/>
            <person name="Hugenholtz P."/>
            <person name="Kyrpides N.C."/>
            <person name="Klenk H.P."/>
            <person name="Detter J.C."/>
        </authorList>
    </citation>
    <scope>NUCLEOTIDE SEQUENCE [LARGE SCALE GENOMIC DNA]</scope>
    <source>
        <strain evidence="5">ATCC BAA-1237 / DSM 17374 / SPN1</strain>
    </source>
</reference>
<dbReference type="InterPro" id="IPR018321">
    <property type="entry name" value="Glucosamine6P_isomerase_CS"/>
</dbReference>
<feature type="site" description="Part of the allosteric site" evidence="2">
    <location>
        <position position="158"/>
    </location>
</feature>
<comment type="activity regulation">
    <text evidence="2">Allosterically activated by N-acetylglucosamine 6-phosphate (GlcNAc6P).</text>
</comment>
<feature type="site" description="Part of the allosteric site" evidence="2">
    <location>
        <position position="160"/>
    </location>
</feature>
<dbReference type="KEGG" id="scc:Spico_0284"/>
<feature type="active site" description="For ring-opening step" evidence="2">
    <location>
        <position position="148"/>
    </location>
</feature>
<feature type="site" description="Part of the allosteric site" evidence="2">
    <location>
        <position position="161"/>
    </location>
</feature>
<gene>
    <name evidence="2" type="primary">nagB</name>
    <name evidence="4" type="ordered locus">Spico_0284</name>
</gene>
<dbReference type="GO" id="GO:0004342">
    <property type="term" value="F:glucosamine-6-phosphate deaminase activity"/>
    <property type="evidence" value="ECO:0007669"/>
    <property type="project" value="UniProtKB-UniRule"/>
</dbReference>
<dbReference type="GO" id="GO:0006046">
    <property type="term" value="P:N-acetylglucosamine catabolic process"/>
    <property type="evidence" value="ECO:0007669"/>
    <property type="project" value="UniProtKB-UniRule"/>
</dbReference>
<dbReference type="GO" id="GO:0006043">
    <property type="term" value="P:glucosamine catabolic process"/>
    <property type="evidence" value="ECO:0007669"/>
    <property type="project" value="TreeGrafter"/>
</dbReference>
<evidence type="ECO:0000256" key="2">
    <source>
        <dbReference type="HAMAP-Rule" id="MF_01241"/>
    </source>
</evidence>
<comment type="pathway">
    <text evidence="2">Amino-sugar metabolism; N-acetylneuraminate degradation; D-fructose 6-phosphate from N-acetylneuraminate: step 5/5.</text>
</comment>
<dbReference type="HOGENOM" id="CLU_049611_0_1_12"/>
<evidence type="ECO:0000256" key="1">
    <source>
        <dbReference type="ARBA" id="ARBA00022801"/>
    </source>
</evidence>
<evidence type="ECO:0000313" key="5">
    <source>
        <dbReference type="Proteomes" id="UP000007939"/>
    </source>
</evidence>
<dbReference type="UniPathway" id="UPA00629">
    <property type="reaction ID" value="UER00684"/>
</dbReference>
<sequence length="269" mass="29838">MRVIIQPDYENLSLWAARYIARSIKDFSPTAAKPYVLGLPTGSSPLGTYRELIRLNKEGYVSFKHVVTFNMDEYVGLSAEHPQSYHRFMWDNLFSRVDINPKNVHILDGLAEDLELECAAYEALITESGGIRLFLGGIGADGHLAFNEPFSSLSSRTRVKTLTYDTKVANSRFFDNDISKVPSTALTVGIKTVCDAHEVVLLANGHAKARAVQAMVEGGVSQAWTASALQLHPRSIVVLDEPASGELKVDTWKYFKDIEAFNLDVENLL</sequence>
<comment type="caution">
    <text evidence="2">Lacks conserved residue(s) required for the propagation of feature annotation.</text>
</comment>
<dbReference type="EMBL" id="CP002659">
    <property type="protein sequence ID" value="AEC01514.1"/>
    <property type="molecule type" value="Genomic_DNA"/>
</dbReference>
<comment type="similarity">
    <text evidence="2">Belongs to the glucosamine/galactosamine-6-phosphate isomerase family. NagB subfamily.</text>
</comment>
<evidence type="ECO:0000259" key="3">
    <source>
        <dbReference type="Pfam" id="PF01182"/>
    </source>
</evidence>
<dbReference type="EC" id="3.5.99.6" evidence="2"/>
<dbReference type="Pfam" id="PF01182">
    <property type="entry name" value="Glucosamine_iso"/>
    <property type="match status" value="1"/>
</dbReference>
<keyword evidence="1 2" id="KW-0378">Hydrolase</keyword>
<feature type="site" description="Part of the allosteric site" evidence="2">
    <location>
        <position position="151"/>
    </location>
</feature>
<dbReference type="NCBIfam" id="TIGR00502">
    <property type="entry name" value="nagB"/>
    <property type="match status" value="1"/>
</dbReference>
<dbReference type="GO" id="GO:0042802">
    <property type="term" value="F:identical protein binding"/>
    <property type="evidence" value="ECO:0007669"/>
    <property type="project" value="TreeGrafter"/>
</dbReference>
<proteinExistence type="inferred from homology"/>
<organism evidence="4 5">
    <name type="scientific">Parasphaerochaeta coccoides (strain ATCC BAA-1237 / DSM 17374 / SPN1)</name>
    <name type="common">Sphaerochaeta coccoides</name>
    <dbReference type="NCBI Taxonomy" id="760011"/>
    <lineage>
        <taxon>Bacteria</taxon>
        <taxon>Pseudomonadati</taxon>
        <taxon>Spirochaetota</taxon>
        <taxon>Spirochaetia</taxon>
        <taxon>Spirochaetales</taxon>
        <taxon>Sphaerochaetaceae</taxon>
        <taxon>Parasphaerochaeta</taxon>
    </lineage>
</organism>
<dbReference type="CDD" id="cd01399">
    <property type="entry name" value="GlcN6P_deaminase"/>
    <property type="match status" value="1"/>
</dbReference>
<dbReference type="eggNOG" id="COG0363">
    <property type="taxonomic scope" value="Bacteria"/>
</dbReference>
<feature type="active site" description="Proton acceptor; for ring-opening step" evidence="2">
    <location>
        <position position="143"/>
    </location>
</feature>
<reference evidence="5" key="1">
    <citation type="submission" date="2011-04" db="EMBL/GenBank/DDBJ databases">
        <title>The complete genome of Spirochaeta coccoides DSM 17374.</title>
        <authorList>
            <person name="Lucas S."/>
            <person name="Copeland A."/>
            <person name="Lapidus A."/>
            <person name="Bruce D."/>
            <person name="Goodwin L."/>
            <person name="Pitluck S."/>
            <person name="Peters L."/>
            <person name="Kyrpides N."/>
            <person name="Mavromatis K."/>
            <person name="Pagani I."/>
            <person name="Ivanova N."/>
            <person name="Ovchinnikova G."/>
            <person name="Lu M."/>
            <person name="Detter J.C."/>
            <person name="Tapia R."/>
            <person name="Han C."/>
            <person name="Land M."/>
            <person name="Hauser L."/>
            <person name="Markowitz V."/>
            <person name="Cheng J.-F."/>
            <person name="Hugenholtz P."/>
            <person name="Woyke T."/>
            <person name="Wu D."/>
            <person name="Spring S."/>
            <person name="Schroeder M."/>
            <person name="Brambilla E."/>
            <person name="Klenk H.-P."/>
            <person name="Eisen J.A."/>
        </authorList>
    </citation>
    <scope>NUCLEOTIDE SEQUENCE [LARGE SCALE GENOMIC DNA]</scope>
    <source>
        <strain evidence="5">ATCC BAA-1237 / DSM 17374 / SPN1</strain>
    </source>
</reference>
<dbReference type="PANTHER" id="PTHR11280:SF5">
    <property type="entry name" value="GLUCOSAMINE-6-PHOSPHATE ISOMERASE"/>
    <property type="match status" value="1"/>
</dbReference>
<dbReference type="OrthoDB" id="9791139at2"/>
<dbReference type="Gene3D" id="3.40.50.1360">
    <property type="match status" value="1"/>
</dbReference>
<dbReference type="SUPFAM" id="SSF100950">
    <property type="entry name" value="NagB/RpiA/CoA transferase-like"/>
    <property type="match status" value="1"/>
</dbReference>
<dbReference type="AlphaFoldDB" id="F4GH39"/>
<evidence type="ECO:0000313" key="4">
    <source>
        <dbReference type="EMBL" id="AEC01514.1"/>
    </source>
</evidence>